<protein>
    <submittedName>
        <fullName evidence="7">Acetate--CoA ligase family protein</fullName>
    </submittedName>
</protein>
<dbReference type="Gene3D" id="3.40.50.261">
    <property type="entry name" value="Succinyl-CoA synthetase domains"/>
    <property type="match status" value="2"/>
</dbReference>
<dbReference type="GO" id="GO:0016874">
    <property type="term" value="F:ligase activity"/>
    <property type="evidence" value="ECO:0007669"/>
    <property type="project" value="UniProtKB-KW"/>
</dbReference>
<dbReference type="FunFam" id="3.30.1490.20:FF:000020">
    <property type="entry name" value="Protein lysine acetyltransferase"/>
    <property type="match status" value="1"/>
</dbReference>
<dbReference type="InterPro" id="IPR013815">
    <property type="entry name" value="ATP_grasp_subdomain_1"/>
</dbReference>
<evidence type="ECO:0000256" key="1">
    <source>
        <dbReference type="ARBA" id="ARBA00022598"/>
    </source>
</evidence>
<dbReference type="SUPFAM" id="SSF56059">
    <property type="entry name" value="Glutathione synthetase ATP-binding domain-like"/>
    <property type="match status" value="1"/>
</dbReference>
<accession>A0A556AKG7</accession>
<keyword evidence="3" id="KW-0067">ATP-binding</keyword>
<dbReference type="Pfam" id="PF13549">
    <property type="entry name" value="ATP-grasp_5"/>
    <property type="match status" value="1"/>
</dbReference>
<dbReference type="SUPFAM" id="SSF51735">
    <property type="entry name" value="NAD(P)-binding Rossmann-fold domains"/>
    <property type="match status" value="1"/>
</dbReference>
<dbReference type="Pfam" id="PF13380">
    <property type="entry name" value="CoA_binding_2"/>
    <property type="match status" value="1"/>
</dbReference>
<dbReference type="SUPFAM" id="SSF52210">
    <property type="entry name" value="Succinyl-CoA synthetase domains"/>
    <property type="match status" value="2"/>
</dbReference>
<dbReference type="InterPro" id="IPR016102">
    <property type="entry name" value="Succinyl-CoA_synth-like"/>
</dbReference>
<feature type="domain" description="CoA-binding" evidence="6">
    <location>
        <begin position="71"/>
        <end position="166"/>
    </location>
</feature>
<dbReference type="InterPro" id="IPR051538">
    <property type="entry name" value="Acyl-CoA_Synth/Transferase"/>
</dbReference>
<dbReference type="InterPro" id="IPR003781">
    <property type="entry name" value="CoA-bd"/>
</dbReference>
<evidence type="ECO:0000259" key="6">
    <source>
        <dbReference type="SMART" id="SM00881"/>
    </source>
</evidence>
<dbReference type="OrthoDB" id="8664175at2"/>
<evidence type="ECO:0000256" key="4">
    <source>
        <dbReference type="ARBA" id="ARBA00060888"/>
    </source>
</evidence>
<keyword evidence="2" id="KW-0547">Nucleotide-binding</keyword>
<dbReference type="AlphaFoldDB" id="A0A556AKG7"/>
<dbReference type="PANTHER" id="PTHR43334:SF1">
    <property type="entry name" value="3-HYDROXYPROPIONATE--COA LIGASE [ADP-FORMING]"/>
    <property type="match status" value="1"/>
</dbReference>
<dbReference type="Gene3D" id="3.30.1490.20">
    <property type="entry name" value="ATP-grasp fold, A domain"/>
    <property type="match status" value="1"/>
</dbReference>
<sequence length="770" mass="80094">MHGRLGHRRGRPGRALLARRRHARGDRRHRQHPAAHHRPRNPRHVRLRMNGSIMTTSPQSPAAPRLSIAGILEPRSIAVIGASESRAKFGGRIMHHLVQHGYAGTLVPINRARADILGRACYASIGDTPQPPDVAILAVPGDTLVEHIEAAAVAGVGCCVVISTGFAEAGEEGAARQAEMVDIARRHGMRLVGPNCMGLIVPHHHMALCSSIVLDTDAPLPTGSIGMISQSGALMVSVFDRASTDGIGFRHCVSLGNQADLEICDFLEFMVEDPGTRAICMYVEGFKDGPRFRAAALACRAAGKPLLMVKTGRTDAGMKSARSHTASLAGAFDVLEAVCRDAGVVLAGDPDAMVRAADMLVRHPQRRSAGGVGVFSGSGGGAGIASDRVTEAGLHMAELADATRAGLGELLLPPQADNPIDLGGRKLPESVDITVPAAQLLLADPAVDYGVFVLTSMPFMVEQTQRMAAAARESGKPCFFALTPGRAIDDVRAALRAIDQPYFDGFEDALRALALVAQHDRLRMTPPAGRIPRPDDVPGPAACAGLPAGALTESEVKAALRAYGVAATREAAAAPTAAAAAEAAAGLGFPVALKIVSRDIAHKSDVGGVALGLADAAAVRAAAGLMLERVAHLAPQARIEGFSIQEMARGEAEIIVGARRDPSFGPVLLAGFGGVFVEVLEDVAIAPAPVTADTARRMLAGLRLAPLLHGARGRPALDVDAVCDAMVRIGWLAHDLGERLVELEVNPFIVGPAGAGATAADGRATLGDGQ</sequence>
<organism evidence="7 8">
    <name type="scientific">Verticiella sediminum</name>
    <dbReference type="NCBI Taxonomy" id="1247510"/>
    <lineage>
        <taxon>Bacteria</taxon>
        <taxon>Pseudomonadati</taxon>
        <taxon>Pseudomonadota</taxon>
        <taxon>Betaproteobacteria</taxon>
        <taxon>Burkholderiales</taxon>
        <taxon>Alcaligenaceae</taxon>
        <taxon>Verticiella</taxon>
    </lineage>
</organism>
<dbReference type="Pfam" id="PF13607">
    <property type="entry name" value="Succ_CoA_lig"/>
    <property type="match status" value="1"/>
</dbReference>
<keyword evidence="8" id="KW-1185">Reference proteome</keyword>
<evidence type="ECO:0000313" key="8">
    <source>
        <dbReference type="Proteomes" id="UP000318405"/>
    </source>
</evidence>
<dbReference type="EMBL" id="VLTJ01000028">
    <property type="protein sequence ID" value="TSH93389.1"/>
    <property type="molecule type" value="Genomic_DNA"/>
</dbReference>
<comment type="caution">
    <text evidence="7">The sequence shown here is derived from an EMBL/GenBank/DDBJ whole genome shotgun (WGS) entry which is preliminary data.</text>
</comment>
<comment type="similarity">
    <text evidence="4">In the N-terminal section; belongs to the acetate CoA ligase alpha subunit family.</text>
</comment>
<reference evidence="7 8" key="1">
    <citation type="submission" date="2019-07" db="EMBL/GenBank/DDBJ databases">
        <title>Qingshengfaniella alkalisoli gen. nov., sp. nov., isolated from saline soil.</title>
        <authorList>
            <person name="Xu L."/>
            <person name="Huang X.-X."/>
            <person name="Sun J.-Q."/>
        </authorList>
    </citation>
    <scope>NUCLEOTIDE SEQUENCE [LARGE SCALE GENOMIC DNA]</scope>
    <source>
        <strain evidence="7 8">DSM 27279</strain>
    </source>
</reference>
<dbReference type="GO" id="GO:0005524">
    <property type="term" value="F:ATP binding"/>
    <property type="evidence" value="ECO:0007669"/>
    <property type="project" value="UniProtKB-KW"/>
</dbReference>
<dbReference type="InterPro" id="IPR036291">
    <property type="entry name" value="NAD(P)-bd_dom_sf"/>
</dbReference>
<keyword evidence="1 7" id="KW-0436">Ligase</keyword>
<dbReference type="Gene3D" id="3.40.50.720">
    <property type="entry name" value="NAD(P)-binding Rossmann-like Domain"/>
    <property type="match status" value="1"/>
</dbReference>
<name>A0A556AKG7_9BURK</name>
<dbReference type="InterPro" id="IPR032875">
    <property type="entry name" value="Succ_CoA_lig_flav_dom"/>
</dbReference>
<evidence type="ECO:0000256" key="5">
    <source>
        <dbReference type="SAM" id="MobiDB-lite"/>
    </source>
</evidence>
<proteinExistence type="inferred from homology"/>
<evidence type="ECO:0000256" key="3">
    <source>
        <dbReference type="ARBA" id="ARBA00022840"/>
    </source>
</evidence>
<feature type="region of interest" description="Disordered" evidence="5">
    <location>
        <begin position="1"/>
        <end position="43"/>
    </location>
</feature>
<evidence type="ECO:0000256" key="2">
    <source>
        <dbReference type="ARBA" id="ARBA00022741"/>
    </source>
</evidence>
<gene>
    <name evidence="7" type="ORF">FOZ76_14090</name>
</gene>
<dbReference type="PANTHER" id="PTHR43334">
    <property type="entry name" value="ACETATE--COA LIGASE [ADP-FORMING]"/>
    <property type="match status" value="1"/>
</dbReference>
<dbReference type="SMART" id="SM00881">
    <property type="entry name" value="CoA_binding"/>
    <property type="match status" value="1"/>
</dbReference>
<dbReference type="Proteomes" id="UP000318405">
    <property type="component" value="Unassembled WGS sequence"/>
</dbReference>
<evidence type="ECO:0000313" key="7">
    <source>
        <dbReference type="EMBL" id="TSH93389.1"/>
    </source>
</evidence>
<dbReference type="Gene3D" id="3.30.470.20">
    <property type="entry name" value="ATP-grasp fold, B domain"/>
    <property type="match status" value="1"/>
</dbReference>